<protein>
    <submittedName>
        <fullName evidence="1">Uncharacterized protein</fullName>
    </submittedName>
</protein>
<gene>
    <name evidence="1" type="ORF">CEUTPL_LOCUS2556</name>
</gene>
<proteinExistence type="predicted"/>
<name>A0A9N9MGH9_9CUCU</name>
<accession>A0A9N9MGH9</accession>
<dbReference type="AlphaFoldDB" id="A0A9N9MGH9"/>
<reference evidence="1" key="1">
    <citation type="submission" date="2022-01" db="EMBL/GenBank/DDBJ databases">
        <authorList>
            <person name="King R."/>
        </authorList>
    </citation>
    <scope>NUCLEOTIDE SEQUENCE</scope>
</reference>
<evidence type="ECO:0000313" key="2">
    <source>
        <dbReference type="Proteomes" id="UP001152799"/>
    </source>
</evidence>
<sequence length="592" mass="66156">MNFPHFKEKPQLSNKHFNLHHPPIDQYGAPQGLFDLPPAGQVVDFMLPPPFPSGRIPTGPGFYHQQSFGLSNIISPPPLPRNYNRHTTHLRPVSQHFQPPGIHNLPLENNLPPVLPSDSYGRPLRNNFAEPITLASEENLLTDVQVVPSLRIADYTASIEHPINLIQSPILDLDIKDHEAINRHVQDSVEDSSRLLSENPIVVDDTHTSATNINTTTYYDDKPEIDLTDNLIKKLILEQNIIEDPKAQIVGIKKGFINPQNTQMNLNVVQPSVNYYNTLPTVMVPPSQPSTWLSPVNQSYIKTKNKLQIIVPYMNPPTAIYNRDYSTLAPVFVPPAIGSTQSSTEVYNIKDFLVKNGYNLQKNIDDWTHQAYSNKFKYTTTKLAHVKHIPGEYFTTTPLPDLDHVASSSENRDFIANNLIVKESSTKPSVRFVVRKPPTPSWQDNKVLLSNSTHEKVYVVTPQSYHLPVTSTPATGFSMAPRIQNGQVNNANTMTKISVRIEPPSEKSFRELKPLKVVYSEWPHLINDLATTTTPRPTSRHPLFGLMDLAPYTLGSSAVETISGHSKVSTVSISSTTPITPTSDIVKISSNN</sequence>
<evidence type="ECO:0000313" key="1">
    <source>
        <dbReference type="EMBL" id="CAG9761863.1"/>
    </source>
</evidence>
<keyword evidence="2" id="KW-1185">Reference proteome</keyword>
<dbReference type="OrthoDB" id="6630523at2759"/>
<dbReference type="Proteomes" id="UP001152799">
    <property type="component" value="Chromosome 11"/>
</dbReference>
<organism evidence="1 2">
    <name type="scientific">Ceutorhynchus assimilis</name>
    <name type="common">cabbage seed weevil</name>
    <dbReference type="NCBI Taxonomy" id="467358"/>
    <lineage>
        <taxon>Eukaryota</taxon>
        <taxon>Metazoa</taxon>
        <taxon>Ecdysozoa</taxon>
        <taxon>Arthropoda</taxon>
        <taxon>Hexapoda</taxon>
        <taxon>Insecta</taxon>
        <taxon>Pterygota</taxon>
        <taxon>Neoptera</taxon>
        <taxon>Endopterygota</taxon>
        <taxon>Coleoptera</taxon>
        <taxon>Polyphaga</taxon>
        <taxon>Cucujiformia</taxon>
        <taxon>Curculionidae</taxon>
        <taxon>Ceutorhynchinae</taxon>
        <taxon>Ceutorhynchus</taxon>
    </lineage>
</organism>
<dbReference type="EMBL" id="OU892287">
    <property type="protein sequence ID" value="CAG9761863.1"/>
    <property type="molecule type" value="Genomic_DNA"/>
</dbReference>